<keyword evidence="2" id="KW-0723">Serine/threonine-protein kinase</keyword>
<evidence type="ECO:0000256" key="8">
    <source>
        <dbReference type="ARBA" id="ARBA00048679"/>
    </source>
</evidence>
<feature type="compositionally biased region" description="Low complexity" evidence="10">
    <location>
        <begin position="275"/>
        <end position="290"/>
    </location>
</feature>
<sequence>MSGHHAASSYSLPPAREVPYGNSEVEESESEDPEDYRAGGYHPVRVGETFKDGRYVVLQKLGWGHFSTVWMCFDIQENRHVAAKVQKSAEHYAEAAYDEIRLLDELKAKDPEGKAHVVRCLDHFTVSGPNGTHVCLVFEVLGKSLLSLIRRSNYSGVSLELTKIIAGHVLEGLQFIHDRCQIIHTDLKPENILFIPTDEDYHRMVREAAAACAALRKLEHAREEHHNRRRSQRSSRRSSEAGAADLNTNSSISNNVGGEVNAYRSSKVSSAAATVSTASGSLSGSKGATKGSRENVVSKKVSAGWSRSHHLGSDVEGSDPHHAHETPGTLLTVTPRQRLSSDFASFEGSYADSDDEDEGFVYSEFYHKNVLDQVKLRFNAYMNTDAMFRKGRVKIVDFGNACWADRHFTDDIQTRQYRSPEVIIGAGYDYSADVWSVACLLFEVATGDFLFDPHSGKDYHRDEDHLALMMELLGPMPRRFCLSGTQSSELYTSTAELRHIHRLNFWSLRDVLREKYLFKPEDADSFASFLQIMLVYEPSKRATAAECLRHPFLHKYFVREEGHDALYSLERTMHDVVLTDVVEENESLV</sequence>
<dbReference type="Gene3D" id="3.30.200.20">
    <property type="entry name" value="Phosphorylase Kinase, domain 1"/>
    <property type="match status" value="1"/>
</dbReference>
<keyword evidence="13" id="KW-1185">Reference proteome</keyword>
<keyword evidence="4 9" id="KW-0547">Nucleotide-binding</keyword>
<dbReference type="AlphaFoldDB" id="A0A5J4Z1E8"/>
<dbReference type="EC" id="2.7.11.1" evidence="1"/>
<keyword evidence="6 9" id="KW-0067">ATP-binding</keyword>
<dbReference type="Proteomes" id="UP000324585">
    <property type="component" value="Unassembled WGS sequence"/>
</dbReference>
<evidence type="ECO:0000256" key="7">
    <source>
        <dbReference type="ARBA" id="ARBA00047899"/>
    </source>
</evidence>
<keyword evidence="3" id="KW-0808">Transferase</keyword>
<evidence type="ECO:0000256" key="4">
    <source>
        <dbReference type="ARBA" id="ARBA00022741"/>
    </source>
</evidence>
<dbReference type="InterPro" id="IPR011009">
    <property type="entry name" value="Kinase-like_dom_sf"/>
</dbReference>
<comment type="caution">
    <text evidence="12">The sequence shown here is derived from an EMBL/GenBank/DDBJ whole genome shotgun (WGS) entry which is preliminary data.</text>
</comment>
<dbReference type="FunFam" id="3.30.200.20:FF:000770">
    <property type="entry name" value="SRSF protein kinase 2"/>
    <property type="match status" value="1"/>
</dbReference>
<feature type="compositionally biased region" description="Acidic residues" evidence="10">
    <location>
        <begin position="24"/>
        <end position="34"/>
    </location>
</feature>
<dbReference type="InterPro" id="IPR051334">
    <property type="entry name" value="SRPK"/>
</dbReference>
<protein>
    <recommendedName>
        <fullName evidence="1">non-specific serine/threonine protein kinase</fullName>
        <ecNumber evidence="1">2.7.11.1</ecNumber>
    </recommendedName>
</protein>
<dbReference type="SUPFAM" id="SSF56112">
    <property type="entry name" value="Protein kinase-like (PK-like)"/>
    <property type="match status" value="1"/>
</dbReference>
<comment type="catalytic activity">
    <reaction evidence="8">
        <text>L-seryl-[protein] + ATP = O-phospho-L-seryl-[protein] + ADP + H(+)</text>
        <dbReference type="Rhea" id="RHEA:17989"/>
        <dbReference type="Rhea" id="RHEA-COMP:9863"/>
        <dbReference type="Rhea" id="RHEA-COMP:11604"/>
        <dbReference type="ChEBI" id="CHEBI:15378"/>
        <dbReference type="ChEBI" id="CHEBI:29999"/>
        <dbReference type="ChEBI" id="CHEBI:30616"/>
        <dbReference type="ChEBI" id="CHEBI:83421"/>
        <dbReference type="ChEBI" id="CHEBI:456216"/>
        <dbReference type="EC" id="2.7.11.1"/>
    </reaction>
</comment>
<evidence type="ECO:0000313" key="12">
    <source>
        <dbReference type="EMBL" id="KAA8497100.1"/>
    </source>
</evidence>
<dbReference type="OMA" id="MDNVTLC"/>
<evidence type="ECO:0000256" key="2">
    <source>
        <dbReference type="ARBA" id="ARBA00022527"/>
    </source>
</evidence>
<evidence type="ECO:0000256" key="6">
    <source>
        <dbReference type="ARBA" id="ARBA00022840"/>
    </source>
</evidence>
<dbReference type="GO" id="GO:0004674">
    <property type="term" value="F:protein serine/threonine kinase activity"/>
    <property type="evidence" value="ECO:0007669"/>
    <property type="project" value="UniProtKB-KW"/>
</dbReference>
<accession>A0A5J4Z1E8</accession>
<proteinExistence type="predicted"/>
<gene>
    <name evidence="12" type="ORF">FVE85_0829</name>
</gene>
<dbReference type="PROSITE" id="PS50011">
    <property type="entry name" value="PROTEIN_KINASE_DOM"/>
    <property type="match status" value="1"/>
</dbReference>
<reference evidence="13" key="1">
    <citation type="journal article" date="2019" name="Nat. Commun.">
        <title>Expansion of phycobilisome linker gene families in mesophilic red algae.</title>
        <authorList>
            <person name="Lee J."/>
            <person name="Kim D."/>
            <person name="Bhattacharya D."/>
            <person name="Yoon H.S."/>
        </authorList>
    </citation>
    <scope>NUCLEOTIDE SEQUENCE [LARGE SCALE GENOMIC DNA]</scope>
    <source>
        <strain evidence="13">CCMP 1328</strain>
    </source>
</reference>
<name>A0A5J4Z1E8_PORPP</name>
<feature type="region of interest" description="Disordered" evidence="10">
    <location>
        <begin position="1"/>
        <end position="40"/>
    </location>
</feature>
<organism evidence="12 13">
    <name type="scientific">Porphyridium purpureum</name>
    <name type="common">Red alga</name>
    <name type="synonym">Porphyridium cruentum</name>
    <dbReference type="NCBI Taxonomy" id="35688"/>
    <lineage>
        <taxon>Eukaryota</taxon>
        <taxon>Rhodophyta</taxon>
        <taxon>Bangiophyceae</taxon>
        <taxon>Porphyridiales</taxon>
        <taxon>Porphyridiaceae</taxon>
        <taxon>Porphyridium</taxon>
    </lineage>
</organism>
<dbReference type="InterPro" id="IPR000719">
    <property type="entry name" value="Prot_kinase_dom"/>
</dbReference>
<dbReference type="FunFam" id="1.10.510.10:FF:000339">
    <property type="entry name" value="Serine/threonine-protein kinase SRPK-like protein"/>
    <property type="match status" value="1"/>
</dbReference>
<keyword evidence="5 12" id="KW-0418">Kinase</keyword>
<feature type="domain" description="Protein kinase" evidence="11">
    <location>
        <begin position="55"/>
        <end position="553"/>
    </location>
</feature>
<dbReference type="OrthoDB" id="2649at2759"/>
<dbReference type="PROSITE" id="PS00107">
    <property type="entry name" value="PROTEIN_KINASE_ATP"/>
    <property type="match status" value="1"/>
</dbReference>
<dbReference type="PROSITE" id="PS00108">
    <property type="entry name" value="PROTEIN_KINASE_ST"/>
    <property type="match status" value="1"/>
</dbReference>
<evidence type="ECO:0000256" key="5">
    <source>
        <dbReference type="ARBA" id="ARBA00022777"/>
    </source>
</evidence>
<dbReference type="PANTHER" id="PTHR47634:SF9">
    <property type="entry name" value="PROTEIN KINASE DOMAIN-CONTAINING PROTEIN-RELATED"/>
    <property type="match status" value="1"/>
</dbReference>
<dbReference type="EMBL" id="VRMN01000002">
    <property type="protein sequence ID" value="KAA8497100.1"/>
    <property type="molecule type" value="Genomic_DNA"/>
</dbReference>
<dbReference type="InterPro" id="IPR008271">
    <property type="entry name" value="Ser/Thr_kinase_AS"/>
</dbReference>
<evidence type="ECO:0000256" key="9">
    <source>
        <dbReference type="PROSITE-ProRule" id="PRU10141"/>
    </source>
</evidence>
<dbReference type="PANTHER" id="PTHR47634">
    <property type="entry name" value="PROTEIN KINASE DOMAIN-CONTAINING PROTEIN-RELATED"/>
    <property type="match status" value="1"/>
</dbReference>
<evidence type="ECO:0000256" key="1">
    <source>
        <dbReference type="ARBA" id="ARBA00012513"/>
    </source>
</evidence>
<dbReference type="Pfam" id="PF00069">
    <property type="entry name" value="Pkinase"/>
    <property type="match status" value="2"/>
</dbReference>
<evidence type="ECO:0000313" key="13">
    <source>
        <dbReference type="Proteomes" id="UP000324585"/>
    </source>
</evidence>
<feature type="region of interest" description="Disordered" evidence="10">
    <location>
        <begin position="220"/>
        <end position="256"/>
    </location>
</feature>
<dbReference type="GO" id="GO:0050684">
    <property type="term" value="P:regulation of mRNA processing"/>
    <property type="evidence" value="ECO:0007669"/>
    <property type="project" value="TreeGrafter"/>
</dbReference>
<dbReference type="GO" id="GO:0000245">
    <property type="term" value="P:spliceosomal complex assembly"/>
    <property type="evidence" value="ECO:0007669"/>
    <property type="project" value="TreeGrafter"/>
</dbReference>
<dbReference type="GO" id="GO:0005524">
    <property type="term" value="F:ATP binding"/>
    <property type="evidence" value="ECO:0007669"/>
    <property type="project" value="UniProtKB-UniRule"/>
</dbReference>
<feature type="region of interest" description="Disordered" evidence="10">
    <location>
        <begin position="275"/>
        <end position="328"/>
    </location>
</feature>
<dbReference type="InterPro" id="IPR017441">
    <property type="entry name" value="Protein_kinase_ATP_BS"/>
</dbReference>
<dbReference type="SMART" id="SM00220">
    <property type="entry name" value="S_TKc"/>
    <property type="match status" value="1"/>
</dbReference>
<evidence type="ECO:0000259" key="11">
    <source>
        <dbReference type="PROSITE" id="PS50011"/>
    </source>
</evidence>
<feature type="compositionally biased region" description="Polar residues" evidence="10">
    <location>
        <begin position="246"/>
        <end position="256"/>
    </location>
</feature>
<evidence type="ECO:0000256" key="3">
    <source>
        <dbReference type="ARBA" id="ARBA00022679"/>
    </source>
</evidence>
<evidence type="ECO:0000256" key="10">
    <source>
        <dbReference type="SAM" id="MobiDB-lite"/>
    </source>
</evidence>
<comment type="catalytic activity">
    <reaction evidence="7">
        <text>L-threonyl-[protein] + ATP = O-phospho-L-threonyl-[protein] + ADP + H(+)</text>
        <dbReference type="Rhea" id="RHEA:46608"/>
        <dbReference type="Rhea" id="RHEA-COMP:11060"/>
        <dbReference type="Rhea" id="RHEA-COMP:11605"/>
        <dbReference type="ChEBI" id="CHEBI:15378"/>
        <dbReference type="ChEBI" id="CHEBI:30013"/>
        <dbReference type="ChEBI" id="CHEBI:30616"/>
        <dbReference type="ChEBI" id="CHEBI:61977"/>
        <dbReference type="ChEBI" id="CHEBI:456216"/>
        <dbReference type="EC" id="2.7.11.1"/>
    </reaction>
</comment>
<dbReference type="Gene3D" id="1.10.510.10">
    <property type="entry name" value="Transferase(Phosphotransferase) domain 1"/>
    <property type="match status" value="1"/>
</dbReference>
<feature type="binding site" evidence="9">
    <location>
        <position position="84"/>
    </location>
    <ligand>
        <name>ATP</name>
        <dbReference type="ChEBI" id="CHEBI:30616"/>
    </ligand>
</feature>
<feature type="compositionally biased region" description="Basic residues" evidence="10">
    <location>
        <begin position="227"/>
        <end position="236"/>
    </location>
</feature>